<sequence length="620" mass="69976">MDRADFVHLVHLSEQASAENSQAYRRGVAAFAALGYAWVLGCLLLALAGLGWVFGLWSDEPVRWHAVRVMVLLSSLGLAWATLRSLWLQQEPPEGVALTPEQAPALFEALARIREKIQGPPIHQVYLDDAFNASIRQWPRFGLLGGAVNTLTIGLPLLMALERRRLLSVLAHEYGHLRGDHGRLNAWVYRTRLAWLRMDAHMQRQDGAMAQLSQAFLHWYFPRFAARTFALARQDEYEADRVSAKLLGPRVAASALSEIAIKAQWLDAQLMPAHWARAADRAQPLGPFAALQTQLCSAPPEDVARAALRAALRGTSDVSDTHPGLRDRLEAWEVSPRLPRWPEKGSLHMLADAAHWVRHFDAQWCRAQGADWRQHHAWLERVRERAALLAARADRLTADECVEWADLELRRNPQAVVRSRYERALELAPEHAGALRGLLRGECGRADRLALLDRLHATGAAQHYRAASEAVALLEDPAQGEHDAQALQRWRERLRAAREGEQRAWEELAEPPYFERTGSPTLDEFVLSELRIALARCRPVTRAWLLKRELRAMPWRAAHILFVQVHGLDDEQRHGLCRALEQQLDVPGALLVLAAGQDVPRDEVEQHVRAPVWTRTRLQG</sequence>
<comment type="caution">
    <text evidence="14">The sequence shown here is derived from an EMBL/GenBank/DDBJ whole genome shotgun (WGS) entry which is preliminary data.</text>
</comment>
<feature type="transmembrane region" description="Helical" evidence="12">
    <location>
        <begin position="28"/>
        <end position="54"/>
    </location>
</feature>
<dbReference type="GO" id="GO:0046872">
    <property type="term" value="F:metal ion binding"/>
    <property type="evidence" value="ECO:0007669"/>
    <property type="project" value="UniProtKB-KW"/>
</dbReference>
<evidence type="ECO:0000256" key="11">
    <source>
        <dbReference type="ARBA" id="ARBA00023136"/>
    </source>
</evidence>
<keyword evidence="6" id="KW-0479">Metal-binding</keyword>
<comment type="cofactor">
    <cofactor evidence="1">
        <name>Zn(2+)</name>
        <dbReference type="ChEBI" id="CHEBI:29105"/>
    </cofactor>
</comment>
<feature type="transmembrane region" description="Helical" evidence="12">
    <location>
        <begin position="141"/>
        <end position="161"/>
    </location>
</feature>
<evidence type="ECO:0000313" key="14">
    <source>
        <dbReference type="EMBL" id="MDA7417927.1"/>
    </source>
</evidence>
<dbReference type="GO" id="GO:0004222">
    <property type="term" value="F:metalloendopeptidase activity"/>
    <property type="evidence" value="ECO:0007669"/>
    <property type="project" value="InterPro"/>
</dbReference>
<organism evidence="14 15">
    <name type="scientific">Xenophilus arseniciresistens</name>
    <dbReference type="NCBI Taxonomy" id="1283306"/>
    <lineage>
        <taxon>Bacteria</taxon>
        <taxon>Pseudomonadati</taxon>
        <taxon>Pseudomonadota</taxon>
        <taxon>Betaproteobacteria</taxon>
        <taxon>Burkholderiales</taxon>
        <taxon>Comamonadaceae</taxon>
        <taxon>Xenophilus</taxon>
    </lineage>
</organism>
<protein>
    <submittedName>
        <fullName evidence="14">M48 family metallopeptidase</fullName>
    </submittedName>
</protein>
<evidence type="ECO:0000256" key="12">
    <source>
        <dbReference type="SAM" id="Phobius"/>
    </source>
</evidence>
<dbReference type="PANTHER" id="PTHR43221">
    <property type="entry name" value="PROTEASE HTPX"/>
    <property type="match status" value="1"/>
</dbReference>
<keyword evidence="10" id="KW-0482">Metalloprotease</keyword>
<accession>A0AAE3NCV8</accession>
<keyword evidence="4" id="KW-0645">Protease</keyword>
<evidence type="ECO:0000256" key="1">
    <source>
        <dbReference type="ARBA" id="ARBA00001947"/>
    </source>
</evidence>
<keyword evidence="7" id="KW-0378">Hydrolase</keyword>
<feature type="transmembrane region" description="Helical" evidence="12">
    <location>
        <begin position="66"/>
        <end position="83"/>
    </location>
</feature>
<dbReference type="Gene3D" id="3.30.2010.10">
    <property type="entry name" value="Metalloproteases ('zincins'), catalytic domain"/>
    <property type="match status" value="1"/>
</dbReference>
<dbReference type="RefSeq" id="WP_271429160.1">
    <property type="nucleotide sequence ID" value="NZ_JAQIPB010000007.1"/>
</dbReference>
<keyword evidence="9 12" id="KW-1133">Transmembrane helix</keyword>
<evidence type="ECO:0000256" key="2">
    <source>
        <dbReference type="ARBA" id="ARBA00004651"/>
    </source>
</evidence>
<keyword evidence="5 12" id="KW-0812">Transmembrane</keyword>
<evidence type="ECO:0000256" key="7">
    <source>
        <dbReference type="ARBA" id="ARBA00022801"/>
    </source>
</evidence>
<comment type="subcellular location">
    <subcellularLocation>
        <location evidence="2">Cell membrane</location>
        <topology evidence="2">Multi-pass membrane protein</topology>
    </subcellularLocation>
</comment>
<evidence type="ECO:0000256" key="8">
    <source>
        <dbReference type="ARBA" id="ARBA00022833"/>
    </source>
</evidence>
<evidence type="ECO:0000256" key="9">
    <source>
        <dbReference type="ARBA" id="ARBA00022989"/>
    </source>
</evidence>
<gene>
    <name evidence="14" type="ORF">PGB34_16300</name>
</gene>
<dbReference type="GO" id="GO:0006508">
    <property type="term" value="P:proteolysis"/>
    <property type="evidence" value="ECO:0007669"/>
    <property type="project" value="UniProtKB-KW"/>
</dbReference>
<keyword evidence="11 12" id="KW-0472">Membrane</keyword>
<evidence type="ECO:0000256" key="4">
    <source>
        <dbReference type="ARBA" id="ARBA00022670"/>
    </source>
</evidence>
<evidence type="ECO:0000256" key="5">
    <source>
        <dbReference type="ARBA" id="ARBA00022692"/>
    </source>
</evidence>
<dbReference type="PANTHER" id="PTHR43221:SF1">
    <property type="entry name" value="PROTEASE HTPX"/>
    <property type="match status" value="1"/>
</dbReference>
<evidence type="ECO:0000259" key="13">
    <source>
        <dbReference type="Pfam" id="PF01435"/>
    </source>
</evidence>
<keyword evidence="8" id="KW-0862">Zinc</keyword>
<keyword evidence="15" id="KW-1185">Reference proteome</keyword>
<dbReference type="InterPro" id="IPR001915">
    <property type="entry name" value="Peptidase_M48"/>
</dbReference>
<dbReference type="Proteomes" id="UP001212602">
    <property type="component" value="Unassembled WGS sequence"/>
</dbReference>
<name>A0AAE3NCV8_9BURK</name>
<dbReference type="AlphaFoldDB" id="A0AAE3NCV8"/>
<feature type="domain" description="Peptidase M48" evidence="13">
    <location>
        <begin position="157"/>
        <end position="331"/>
    </location>
</feature>
<dbReference type="CDD" id="cd07328">
    <property type="entry name" value="M48_Ste24p_like"/>
    <property type="match status" value="1"/>
</dbReference>
<dbReference type="Pfam" id="PF01435">
    <property type="entry name" value="Peptidase_M48"/>
    <property type="match status" value="1"/>
</dbReference>
<evidence type="ECO:0000256" key="3">
    <source>
        <dbReference type="ARBA" id="ARBA00022475"/>
    </source>
</evidence>
<dbReference type="InterPro" id="IPR050083">
    <property type="entry name" value="HtpX_protease"/>
</dbReference>
<evidence type="ECO:0000256" key="10">
    <source>
        <dbReference type="ARBA" id="ARBA00023049"/>
    </source>
</evidence>
<dbReference type="EMBL" id="JAQIPB010000007">
    <property type="protein sequence ID" value="MDA7417927.1"/>
    <property type="molecule type" value="Genomic_DNA"/>
</dbReference>
<evidence type="ECO:0000313" key="15">
    <source>
        <dbReference type="Proteomes" id="UP001212602"/>
    </source>
</evidence>
<evidence type="ECO:0000256" key="6">
    <source>
        <dbReference type="ARBA" id="ARBA00022723"/>
    </source>
</evidence>
<keyword evidence="3" id="KW-1003">Cell membrane</keyword>
<reference evidence="14" key="1">
    <citation type="submission" date="2023-01" db="EMBL/GenBank/DDBJ databases">
        <title>Xenophilus mangrovi sp. nov., isolated from soil of Mangrove nature reserve.</title>
        <authorList>
            <person name="Xu S."/>
            <person name="Liu Z."/>
            <person name="Xu Y."/>
        </authorList>
    </citation>
    <scope>NUCLEOTIDE SEQUENCE</scope>
    <source>
        <strain evidence="14">YW8</strain>
    </source>
</reference>
<proteinExistence type="predicted"/>
<dbReference type="GO" id="GO:0005886">
    <property type="term" value="C:plasma membrane"/>
    <property type="evidence" value="ECO:0007669"/>
    <property type="project" value="UniProtKB-SubCell"/>
</dbReference>